<proteinExistence type="predicted"/>
<protein>
    <submittedName>
        <fullName evidence="1">Uncharacterized protein</fullName>
    </submittedName>
</protein>
<dbReference type="EMBL" id="JAWWNJ010000032">
    <property type="protein sequence ID" value="KAK7026238.1"/>
    <property type="molecule type" value="Genomic_DNA"/>
</dbReference>
<accession>A0AAW0BIN0</accession>
<dbReference type="Proteomes" id="UP001362999">
    <property type="component" value="Unassembled WGS sequence"/>
</dbReference>
<evidence type="ECO:0000313" key="1">
    <source>
        <dbReference type="EMBL" id="KAK7026238.1"/>
    </source>
</evidence>
<gene>
    <name evidence="1" type="ORF">R3P38DRAFT_2948648</name>
</gene>
<evidence type="ECO:0000313" key="2">
    <source>
        <dbReference type="Proteomes" id="UP001362999"/>
    </source>
</evidence>
<sequence>MSLSVLEALSILEPLDPTRRRFQGLLASQSQSYSSASDDEDKGLHKWLDALASLLKSLSGSPPKQVCALSMSLVNTSCTVTVAFNAKNEDPENVSNVMHSIWNWMKEASVLPSAEMPKKNEELLIIILKASLDKIRRRLQEKGWFVNSVIETGGNSGVLTHAQKKLLLVIASLQHELLRFLGSDAETLDFSIAAQMLCFRAEEYKKPVAKPGMKWPSLIRHVEKLLKPYNQFQLIGKFARRSFMRGAVASIPLFVNILPSPGTPSQSVLRPIEDYETRVRAYLQSVLESYSPNDASSPHAEDTIAKFWQRIKEVVQPSPLVPAHCECTLLRHHLDLHIHNVAAPPYPYFGVSKPLCFQCVLYFAAYKACELGPSFGTRLPNFFRSMKACAALPVCDRGNDEADRAIERQMSIQLEKIFGELLQNRVAEQRELKRETHPLPIVEDFLEAVRAETLARHPYLRPS</sequence>
<dbReference type="AlphaFoldDB" id="A0AAW0BIN0"/>
<reference evidence="1 2" key="1">
    <citation type="journal article" date="2024" name="J Genomics">
        <title>Draft genome sequencing and assembly of Favolaschia claudopus CIRM-BRFM 2984 isolated from oak limbs.</title>
        <authorList>
            <person name="Navarro D."/>
            <person name="Drula E."/>
            <person name="Chaduli D."/>
            <person name="Cazenave R."/>
            <person name="Ahrendt S."/>
            <person name="Wang J."/>
            <person name="Lipzen A."/>
            <person name="Daum C."/>
            <person name="Barry K."/>
            <person name="Grigoriev I.V."/>
            <person name="Favel A."/>
            <person name="Rosso M.N."/>
            <person name="Martin F."/>
        </authorList>
    </citation>
    <scope>NUCLEOTIDE SEQUENCE [LARGE SCALE GENOMIC DNA]</scope>
    <source>
        <strain evidence="1 2">CIRM-BRFM 2984</strain>
    </source>
</reference>
<keyword evidence="2" id="KW-1185">Reference proteome</keyword>
<dbReference type="Pfam" id="PF14441">
    <property type="entry name" value="OTT_1508_deam"/>
    <property type="match status" value="1"/>
</dbReference>
<dbReference type="InterPro" id="IPR027796">
    <property type="entry name" value="OTT_1508_deam-like"/>
</dbReference>
<comment type="caution">
    <text evidence="1">The sequence shown here is derived from an EMBL/GenBank/DDBJ whole genome shotgun (WGS) entry which is preliminary data.</text>
</comment>
<organism evidence="1 2">
    <name type="scientific">Favolaschia claudopus</name>
    <dbReference type="NCBI Taxonomy" id="2862362"/>
    <lineage>
        <taxon>Eukaryota</taxon>
        <taxon>Fungi</taxon>
        <taxon>Dikarya</taxon>
        <taxon>Basidiomycota</taxon>
        <taxon>Agaricomycotina</taxon>
        <taxon>Agaricomycetes</taxon>
        <taxon>Agaricomycetidae</taxon>
        <taxon>Agaricales</taxon>
        <taxon>Marasmiineae</taxon>
        <taxon>Mycenaceae</taxon>
        <taxon>Favolaschia</taxon>
    </lineage>
</organism>
<name>A0AAW0BIN0_9AGAR</name>